<evidence type="ECO:0000313" key="4">
    <source>
        <dbReference type="Proteomes" id="UP000228948"/>
    </source>
</evidence>
<evidence type="ECO:0000256" key="1">
    <source>
        <dbReference type="SAM" id="Phobius"/>
    </source>
</evidence>
<dbReference type="Proteomes" id="UP000228948">
    <property type="component" value="Chromosome"/>
</dbReference>
<dbReference type="InterPro" id="IPR025508">
    <property type="entry name" value="DUF4395"/>
</dbReference>
<keyword evidence="1" id="KW-0812">Transmembrane</keyword>
<feature type="domain" description="DUF4395" evidence="2">
    <location>
        <begin position="21"/>
        <end position="154"/>
    </location>
</feature>
<feature type="transmembrane region" description="Helical" evidence="1">
    <location>
        <begin position="124"/>
        <end position="146"/>
    </location>
</feature>
<feature type="transmembrane region" description="Helical" evidence="1">
    <location>
        <begin position="27"/>
        <end position="45"/>
    </location>
</feature>
<dbReference type="Pfam" id="PF14340">
    <property type="entry name" value="DUF4395"/>
    <property type="match status" value="1"/>
</dbReference>
<dbReference type="AlphaFoldDB" id="A0A2K8K6F5"/>
<dbReference type="KEGG" id="rbg:BG454_03690"/>
<dbReference type="STRING" id="441209.GCA_001870665_00480"/>
<sequence length="243" mass="26031">MHMTLLGFGETHPDYSVKVLNEREARAGAGILLFFGLIAFMTTFLTGDFTLTRIAILAFGLDFALRVLISPRYAPSLVLGRFMVRGQVPEYTGAPQKRFAWALGLGIAMIMSIWVIGLNQAGPVAILGCLTCVILLFFETAFGICVGCKIYNAIWPGQAQHCPGGVCEIRSREPIQQIGMTQLGAVAAVGLIIALAVPQLADLPAPRMPGSVDLASGERDCTPPAFAVAIGHEEMWKLHNGCG</sequence>
<dbReference type="RefSeq" id="WP_100319084.1">
    <property type="nucleotide sequence ID" value="NZ_CP024899.1"/>
</dbReference>
<evidence type="ECO:0000313" key="3">
    <source>
        <dbReference type="EMBL" id="ATX65042.1"/>
    </source>
</evidence>
<keyword evidence="1" id="KW-0472">Membrane</keyword>
<reference evidence="3 4" key="1">
    <citation type="submission" date="2017-11" db="EMBL/GenBank/DDBJ databases">
        <title>Revised Sequence and Annotation of the Rhodobaca barguzinensis strain alga05 Genome.</title>
        <authorList>
            <person name="Kopejtka K."/>
            <person name="Tomasch J.M."/>
            <person name="Bunk B."/>
            <person name="Koblizek M."/>
        </authorList>
    </citation>
    <scope>NUCLEOTIDE SEQUENCE [LARGE SCALE GENOMIC DNA]</scope>
    <source>
        <strain evidence="4">alga05</strain>
    </source>
</reference>
<organism evidence="3 4">
    <name type="scientific">Roseinatronobacter bogoriensis subsp. barguzinensis</name>
    <dbReference type="NCBI Taxonomy" id="441209"/>
    <lineage>
        <taxon>Bacteria</taxon>
        <taxon>Pseudomonadati</taxon>
        <taxon>Pseudomonadota</taxon>
        <taxon>Alphaproteobacteria</taxon>
        <taxon>Rhodobacterales</taxon>
        <taxon>Paracoccaceae</taxon>
        <taxon>Roseinatronobacter</taxon>
    </lineage>
</organism>
<protein>
    <submittedName>
        <fullName evidence="3">DUF4395 domain-containing protein</fullName>
    </submittedName>
</protein>
<feature type="transmembrane region" description="Helical" evidence="1">
    <location>
        <begin position="99"/>
        <end position="118"/>
    </location>
</feature>
<feature type="transmembrane region" description="Helical" evidence="1">
    <location>
        <begin position="180"/>
        <end position="201"/>
    </location>
</feature>
<gene>
    <name evidence="3" type="ORF">BG454_03690</name>
</gene>
<dbReference type="EMBL" id="CP024899">
    <property type="protein sequence ID" value="ATX65042.1"/>
    <property type="molecule type" value="Genomic_DNA"/>
</dbReference>
<name>A0A2K8K6F5_9RHOB</name>
<keyword evidence="1" id="KW-1133">Transmembrane helix</keyword>
<evidence type="ECO:0000259" key="2">
    <source>
        <dbReference type="Pfam" id="PF14340"/>
    </source>
</evidence>
<keyword evidence="4" id="KW-1185">Reference proteome</keyword>
<accession>A0A2K8K6F5</accession>
<proteinExistence type="predicted"/>